<gene>
    <name evidence="2" type="ORF">HNR73_000560</name>
</gene>
<feature type="transmembrane region" description="Helical" evidence="1">
    <location>
        <begin position="57"/>
        <end position="84"/>
    </location>
</feature>
<sequence>MPRKLNTPELARSHGLAGVGFAALIVLGNAVLVPAGMPVTGTETGEVLAFFAGERTAVGLAAALTPLTWVLAALFGAGAVRALWDAEHERRQAWALAGLAGLILQNALFAVVIAIRLALASTEHSEDAARALWSLHDAVFTLNGTFLALAMVGLSLAGLRAGLIPRWHAALGMTGAALQFTSASLAALVIDHAGPLGLIGLTGWLLWVVWIAAYGLTLARVTPWRRAAAS</sequence>
<keyword evidence="3" id="KW-1185">Reference proteome</keyword>
<proteinExistence type="predicted"/>
<evidence type="ECO:0000256" key="1">
    <source>
        <dbReference type="SAM" id="Phobius"/>
    </source>
</evidence>
<organism evidence="2 3">
    <name type="scientific">Phytomonospora endophytica</name>
    <dbReference type="NCBI Taxonomy" id="714109"/>
    <lineage>
        <taxon>Bacteria</taxon>
        <taxon>Bacillati</taxon>
        <taxon>Actinomycetota</taxon>
        <taxon>Actinomycetes</taxon>
        <taxon>Micromonosporales</taxon>
        <taxon>Micromonosporaceae</taxon>
        <taxon>Phytomonospora</taxon>
    </lineage>
</organism>
<evidence type="ECO:0008006" key="4">
    <source>
        <dbReference type="Google" id="ProtNLM"/>
    </source>
</evidence>
<feature type="transmembrane region" description="Helical" evidence="1">
    <location>
        <begin position="96"/>
        <end position="119"/>
    </location>
</feature>
<feature type="transmembrane region" description="Helical" evidence="1">
    <location>
        <begin position="171"/>
        <end position="190"/>
    </location>
</feature>
<dbReference type="RefSeq" id="WP_184785593.1">
    <property type="nucleotide sequence ID" value="NZ_BONT01000034.1"/>
</dbReference>
<evidence type="ECO:0000313" key="2">
    <source>
        <dbReference type="EMBL" id="MBB6032718.1"/>
    </source>
</evidence>
<feature type="transmembrane region" description="Helical" evidence="1">
    <location>
        <begin position="196"/>
        <end position="216"/>
    </location>
</feature>
<protein>
    <recommendedName>
        <fullName evidence="4">DUF4386 family protein</fullName>
    </recommendedName>
</protein>
<dbReference type="AlphaFoldDB" id="A0A841FFV2"/>
<feature type="transmembrane region" description="Helical" evidence="1">
    <location>
        <begin position="139"/>
        <end position="159"/>
    </location>
</feature>
<keyword evidence="1" id="KW-1133">Transmembrane helix</keyword>
<keyword evidence="1" id="KW-0472">Membrane</keyword>
<keyword evidence="1" id="KW-0812">Transmembrane</keyword>
<dbReference type="InterPro" id="IPR025495">
    <property type="entry name" value="DUF4386"/>
</dbReference>
<accession>A0A841FFV2</accession>
<reference evidence="2 3" key="1">
    <citation type="submission" date="2020-08" db="EMBL/GenBank/DDBJ databases">
        <title>Genomic Encyclopedia of Type Strains, Phase IV (KMG-IV): sequencing the most valuable type-strain genomes for metagenomic binning, comparative biology and taxonomic classification.</title>
        <authorList>
            <person name="Goeker M."/>
        </authorList>
    </citation>
    <scope>NUCLEOTIDE SEQUENCE [LARGE SCALE GENOMIC DNA]</scope>
    <source>
        <strain evidence="2 3">YIM 65646</strain>
    </source>
</reference>
<evidence type="ECO:0000313" key="3">
    <source>
        <dbReference type="Proteomes" id="UP000548476"/>
    </source>
</evidence>
<name>A0A841FFV2_9ACTN</name>
<dbReference type="Pfam" id="PF14329">
    <property type="entry name" value="DUF4386"/>
    <property type="match status" value="1"/>
</dbReference>
<feature type="transmembrane region" description="Helical" evidence="1">
    <location>
        <begin position="16"/>
        <end position="37"/>
    </location>
</feature>
<dbReference type="EMBL" id="JACHGT010000001">
    <property type="protein sequence ID" value="MBB6032718.1"/>
    <property type="molecule type" value="Genomic_DNA"/>
</dbReference>
<comment type="caution">
    <text evidence="2">The sequence shown here is derived from an EMBL/GenBank/DDBJ whole genome shotgun (WGS) entry which is preliminary data.</text>
</comment>
<dbReference type="Proteomes" id="UP000548476">
    <property type="component" value="Unassembled WGS sequence"/>
</dbReference>